<gene>
    <name evidence="1" type="ORF">AKJ08_0019</name>
</gene>
<dbReference type="KEGG" id="vin:AKJ08_0019"/>
<dbReference type="RefSeq" id="WP_050724203.1">
    <property type="nucleotide sequence ID" value="NZ_CP012332.1"/>
</dbReference>
<evidence type="ECO:0000313" key="2">
    <source>
        <dbReference type="Proteomes" id="UP000055590"/>
    </source>
</evidence>
<keyword evidence="2" id="KW-1185">Reference proteome</keyword>
<proteinExistence type="predicted"/>
<dbReference type="PANTHER" id="PTHR30087">
    <property type="entry name" value="INNER MEMBRANE PROTEIN"/>
    <property type="match status" value="1"/>
</dbReference>
<evidence type="ECO:0000313" key="1">
    <source>
        <dbReference type="EMBL" id="AKU89632.1"/>
    </source>
</evidence>
<organism evidence="1 2">
    <name type="scientific">Vulgatibacter incomptus</name>
    <dbReference type="NCBI Taxonomy" id="1391653"/>
    <lineage>
        <taxon>Bacteria</taxon>
        <taxon>Pseudomonadati</taxon>
        <taxon>Myxococcota</taxon>
        <taxon>Myxococcia</taxon>
        <taxon>Myxococcales</taxon>
        <taxon>Cystobacterineae</taxon>
        <taxon>Vulgatibacteraceae</taxon>
        <taxon>Vulgatibacter</taxon>
    </lineage>
</organism>
<dbReference type="PATRIC" id="fig|1391653.3.peg.17"/>
<reference evidence="1 2" key="1">
    <citation type="submission" date="2015-08" db="EMBL/GenBank/DDBJ databases">
        <authorList>
            <person name="Babu N.S."/>
            <person name="Beckwith C.J."/>
            <person name="Beseler K.G."/>
            <person name="Brison A."/>
            <person name="Carone J.V."/>
            <person name="Caskin T.P."/>
            <person name="Diamond M."/>
            <person name="Durham M.E."/>
            <person name="Foxe J.M."/>
            <person name="Go M."/>
            <person name="Henderson B.A."/>
            <person name="Jones I.B."/>
            <person name="McGettigan J.A."/>
            <person name="Micheletti S.J."/>
            <person name="Nasrallah M.E."/>
            <person name="Ortiz D."/>
            <person name="Piller C.R."/>
            <person name="Privatt S.R."/>
            <person name="Schneider S.L."/>
            <person name="Sharp S."/>
            <person name="Smith T.C."/>
            <person name="Stanton J.D."/>
            <person name="Ullery H.E."/>
            <person name="Wilson R.J."/>
            <person name="Serrano M.G."/>
            <person name="Buck G."/>
            <person name="Lee V."/>
            <person name="Wang Y."/>
            <person name="Carvalho R."/>
            <person name="Voegtly L."/>
            <person name="Shi R."/>
            <person name="Duckworth R."/>
            <person name="Johnson A."/>
            <person name="Loviza R."/>
            <person name="Walstead R."/>
            <person name="Shah Z."/>
            <person name="Kiflezghi M."/>
            <person name="Wade K."/>
            <person name="Ball S.L."/>
            <person name="Bradley K.W."/>
            <person name="Asai D.J."/>
            <person name="Bowman C.A."/>
            <person name="Russell D.A."/>
            <person name="Pope W.H."/>
            <person name="Jacobs-Sera D."/>
            <person name="Hendrix R.W."/>
            <person name="Hatfull G.F."/>
        </authorList>
    </citation>
    <scope>NUCLEOTIDE SEQUENCE [LARGE SCALE GENOMIC DNA]</scope>
    <source>
        <strain evidence="1 2">DSM 27710</strain>
    </source>
</reference>
<dbReference type="OrthoDB" id="495783at2"/>
<name>A0A0K1P7Z3_9BACT</name>
<dbReference type="InterPro" id="IPR007553">
    <property type="entry name" value="2-thiour_desulf"/>
</dbReference>
<dbReference type="EMBL" id="CP012332">
    <property type="protein sequence ID" value="AKU89632.1"/>
    <property type="molecule type" value="Genomic_DNA"/>
</dbReference>
<accession>A0A0K1P7Z3</accession>
<dbReference type="Pfam" id="PF04463">
    <property type="entry name" value="2-thiour_desulf"/>
    <property type="match status" value="1"/>
</dbReference>
<dbReference type="STRING" id="1391653.AKJ08_0019"/>
<dbReference type="AlphaFoldDB" id="A0A0K1P7Z3"/>
<dbReference type="PANTHER" id="PTHR30087:SF1">
    <property type="entry name" value="HYPOTHETICAL CYTOSOLIC PROTEIN"/>
    <property type="match status" value="1"/>
</dbReference>
<sequence>MEKILISACLLGQRVRFDGAAAQVEDELLTRWIEEGRLVAICPEVSGGLPVPRPSAELRGGSGADALDGRSLVVTASNTDVSEHFLAGARAALELAQRHRIRVAVLKDRSPSCGSLQIYDGSFTRTRIGGEGVTAALLRRSGIRVFSEAELPAAAAALAELESALSGAAPRR</sequence>
<dbReference type="Proteomes" id="UP000055590">
    <property type="component" value="Chromosome"/>
</dbReference>
<protein>
    <submittedName>
        <fullName evidence="1">Purine nucleoside phosphorylase</fullName>
    </submittedName>
</protein>